<evidence type="ECO:0000259" key="2">
    <source>
        <dbReference type="Pfam" id="PF08327"/>
    </source>
</evidence>
<comment type="caution">
    <text evidence="3">The sequence shown here is derived from an EMBL/GenBank/DDBJ whole genome shotgun (WGS) entry which is preliminary data.</text>
</comment>
<evidence type="ECO:0000313" key="3">
    <source>
        <dbReference type="EMBL" id="GIQ65972.1"/>
    </source>
</evidence>
<dbReference type="SUPFAM" id="SSF55961">
    <property type="entry name" value="Bet v1-like"/>
    <property type="match status" value="1"/>
</dbReference>
<feature type="domain" description="Activator of Hsp90 ATPase homologue 1/2-like C-terminal" evidence="2">
    <location>
        <begin position="19"/>
        <end position="143"/>
    </location>
</feature>
<dbReference type="InterPro" id="IPR023393">
    <property type="entry name" value="START-like_dom_sf"/>
</dbReference>
<protein>
    <submittedName>
        <fullName evidence="3">Activator of HSP90 ATPase</fullName>
    </submittedName>
</protein>
<evidence type="ECO:0000313" key="4">
    <source>
        <dbReference type="Proteomes" id="UP000680304"/>
    </source>
</evidence>
<organism evidence="3 4">
    <name type="scientific">Paenibacillus cisolokensis</name>
    <dbReference type="NCBI Taxonomy" id="1658519"/>
    <lineage>
        <taxon>Bacteria</taxon>
        <taxon>Bacillati</taxon>
        <taxon>Bacillota</taxon>
        <taxon>Bacilli</taxon>
        <taxon>Bacillales</taxon>
        <taxon>Paenibacillaceae</taxon>
        <taxon>Paenibacillus</taxon>
    </lineage>
</organism>
<dbReference type="Pfam" id="PF08327">
    <property type="entry name" value="AHSA1"/>
    <property type="match status" value="1"/>
</dbReference>
<dbReference type="Proteomes" id="UP000680304">
    <property type="component" value="Unassembled WGS sequence"/>
</dbReference>
<proteinExistence type="inferred from homology"/>
<keyword evidence="4" id="KW-1185">Reference proteome</keyword>
<comment type="similarity">
    <text evidence="1">Belongs to the AHA1 family.</text>
</comment>
<gene>
    <name evidence="3" type="ORF">PACILC2_45400</name>
</gene>
<name>A0ABQ4NCK3_9BACL</name>
<sequence>MNERSVQHSTFVIERQYEASPEQVFAAWADPSAKAQWFPKAEVFEFRVGGREFNHGGPPGGPIYTFDARYEDIVPDKRIVYSYVMDMDERRISASVVTVEFQRTETGTRLLYTEQGAFLDGLDAPEQREHGTKALLDKLGAVL</sequence>
<dbReference type="RefSeq" id="WP_213530526.1">
    <property type="nucleotide sequence ID" value="NZ_BOVJ01000160.1"/>
</dbReference>
<dbReference type="InterPro" id="IPR013538">
    <property type="entry name" value="ASHA1/2-like_C"/>
</dbReference>
<reference evidence="3 4" key="1">
    <citation type="submission" date="2021-04" db="EMBL/GenBank/DDBJ databases">
        <title>Draft genome sequence of Paenibacillus cisolokensis, LC2-13A.</title>
        <authorList>
            <person name="Uke A."/>
            <person name="Chhe C."/>
            <person name="Baramee S."/>
            <person name="Kosugi A."/>
        </authorList>
    </citation>
    <scope>NUCLEOTIDE SEQUENCE [LARGE SCALE GENOMIC DNA]</scope>
    <source>
        <strain evidence="3 4">LC2-13A</strain>
    </source>
</reference>
<accession>A0ABQ4NCK3</accession>
<dbReference type="Gene3D" id="3.30.530.20">
    <property type="match status" value="1"/>
</dbReference>
<dbReference type="CDD" id="cd08900">
    <property type="entry name" value="SRPBCC_CalC_Aha1-like_7"/>
    <property type="match status" value="1"/>
</dbReference>
<evidence type="ECO:0000256" key="1">
    <source>
        <dbReference type="ARBA" id="ARBA00006817"/>
    </source>
</evidence>
<dbReference type="EMBL" id="BOVJ01000160">
    <property type="protein sequence ID" value="GIQ65972.1"/>
    <property type="molecule type" value="Genomic_DNA"/>
</dbReference>